<accession>A0AAP0MBR6</accession>
<feature type="compositionally biased region" description="Basic and acidic residues" evidence="1">
    <location>
        <begin position="66"/>
        <end position="94"/>
    </location>
</feature>
<feature type="compositionally biased region" description="Basic and acidic residues" evidence="1">
    <location>
        <begin position="151"/>
        <end position="161"/>
    </location>
</feature>
<feature type="compositionally biased region" description="Basic and acidic residues" evidence="1">
    <location>
        <begin position="103"/>
        <end position="119"/>
    </location>
</feature>
<feature type="compositionally biased region" description="Basic and acidic residues" evidence="1">
    <location>
        <begin position="238"/>
        <end position="322"/>
    </location>
</feature>
<feature type="compositionally biased region" description="Basic and acidic residues" evidence="1">
    <location>
        <begin position="192"/>
        <end position="213"/>
    </location>
</feature>
<keyword evidence="3" id="KW-1185">Reference proteome</keyword>
<evidence type="ECO:0008006" key="4">
    <source>
        <dbReference type="Google" id="ProtNLM"/>
    </source>
</evidence>
<dbReference type="PANTHER" id="PTHR34660">
    <property type="entry name" value="MYB-LIKE PROTEIN X"/>
    <property type="match status" value="1"/>
</dbReference>
<reference evidence="2 3" key="1">
    <citation type="submission" date="2024-05" db="EMBL/GenBank/DDBJ databases">
        <title>Haplotype-resolved chromosome-level genome assembly of Huyou (Citrus changshanensis).</title>
        <authorList>
            <person name="Miao C."/>
            <person name="Chen W."/>
            <person name="Wu Y."/>
            <person name="Wang L."/>
            <person name="Zhao S."/>
            <person name="Grierson D."/>
            <person name="Xu C."/>
            <person name="Chen K."/>
        </authorList>
    </citation>
    <scope>NUCLEOTIDE SEQUENCE [LARGE SCALE GENOMIC DNA]</scope>
    <source>
        <strain evidence="2">01-14</strain>
        <tissue evidence="2">Leaf</tissue>
    </source>
</reference>
<dbReference type="PANTHER" id="PTHR34660:SF21">
    <property type="entry name" value="MYB-LIKE PROTEIN X ISOFORM X2"/>
    <property type="match status" value="1"/>
</dbReference>
<evidence type="ECO:0000313" key="3">
    <source>
        <dbReference type="Proteomes" id="UP001428341"/>
    </source>
</evidence>
<feature type="region of interest" description="Disordered" evidence="1">
    <location>
        <begin position="57"/>
        <end position="351"/>
    </location>
</feature>
<comment type="caution">
    <text evidence="2">The sequence shown here is derived from an EMBL/GenBank/DDBJ whole genome shotgun (WGS) entry which is preliminary data.</text>
</comment>
<evidence type="ECO:0000313" key="2">
    <source>
        <dbReference type="EMBL" id="KAK9201297.1"/>
    </source>
</evidence>
<dbReference type="EMBL" id="JBCGBO010000005">
    <property type="protein sequence ID" value="KAK9201297.1"/>
    <property type="molecule type" value="Genomic_DNA"/>
</dbReference>
<evidence type="ECO:0000256" key="1">
    <source>
        <dbReference type="SAM" id="MobiDB-lite"/>
    </source>
</evidence>
<organism evidence="2 3">
    <name type="scientific">Citrus x changshan-huyou</name>
    <dbReference type="NCBI Taxonomy" id="2935761"/>
    <lineage>
        <taxon>Eukaryota</taxon>
        <taxon>Viridiplantae</taxon>
        <taxon>Streptophyta</taxon>
        <taxon>Embryophyta</taxon>
        <taxon>Tracheophyta</taxon>
        <taxon>Spermatophyta</taxon>
        <taxon>Magnoliopsida</taxon>
        <taxon>eudicotyledons</taxon>
        <taxon>Gunneridae</taxon>
        <taxon>Pentapetalae</taxon>
        <taxon>rosids</taxon>
        <taxon>malvids</taxon>
        <taxon>Sapindales</taxon>
        <taxon>Rutaceae</taxon>
        <taxon>Aurantioideae</taxon>
        <taxon>Citrus</taxon>
    </lineage>
</organism>
<feature type="compositionally biased region" description="Basic and acidic residues" evidence="1">
    <location>
        <begin position="171"/>
        <end position="186"/>
    </location>
</feature>
<protein>
    <recommendedName>
        <fullName evidence="4">Myb-like protein X</fullName>
    </recommendedName>
</protein>
<dbReference type="AlphaFoldDB" id="A0AAP0MBR6"/>
<sequence>MSRCFPFPPPGYEKKARIEDTDLLTKVYILSFQLTTTASMLMLVSVGSCFACLEKHKEKKHKKDKKDKDKREGSKEKKNKDKERSKEKHSDKKDRKEKHKDKKDRDKEKDKNRTSDAKRIGGQPECNNGDKLGPSNLQNSENSGSKYVQDLARRIRNDDRATGSQIGQKITVKDPRRGELPGRTVEHSIGSRLEEKEKANDRKVNGQRNHVEVRSSGNAIVPGFPSVDQKRFQGIAKPVEKNDFGKKVEKDKNRHKENNNMDGKQKDRDRENKSRSKDENRDKEKKKEEKAKEVTETNKDQIKLKDRSPKLKDSSPKLKDNGKGFLNSCNTKPLDVLKTSSNNPAGEGNLGKRKELEINGISHGESFPVSYNDHTAAPLYLSDNGIKPNKLPRPVSSSHQVMENGRKLEPYHTAGHLESEGRGGVHSRKVDMKEHKSNGLMEVQKPIVYSSGPLLTKARIIENGEASVKPPHPDSKYLNQILSVPKLEDCFDDFDNQVWLFNSDCVQSKKPKVGSPEVGGTQVWAEALQIESADLTALPYVIPF</sequence>
<feature type="compositionally biased region" description="Polar residues" evidence="1">
    <location>
        <begin position="135"/>
        <end position="146"/>
    </location>
</feature>
<proteinExistence type="predicted"/>
<dbReference type="Proteomes" id="UP001428341">
    <property type="component" value="Unassembled WGS sequence"/>
</dbReference>
<gene>
    <name evidence="2" type="ORF">WN944_016498</name>
</gene>
<name>A0AAP0MBR6_9ROSI</name>